<reference evidence="4" key="1">
    <citation type="journal article" date="2019" name="Int. J. Syst. Evol. Microbiol.">
        <title>The Global Catalogue of Microorganisms (GCM) 10K type strain sequencing project: providing services to taxonomists for standard genome sequencing and annotation.</title>
        <authorList>
            <consortium name="The Broad Institute Genomics Platform"/>
            <consortium name="The Broad Institute Genome Sequencing Center for Infectious Disease"/>
            <person name="Wu L."/>
            <person name="Ma J."/>
        </authorList>
    </citation>
    <scope>NUCLEOTIDE SEQUENCE [LARGE SCALE GENOMIC DNA]</scope>
    <source>
        <strain evidence="4">CECT 8289</strain>
    </source>
</reference>
<evidence type="ECO:0000256" key="1">
    <source>
        <dbReference type="ARBA" id="ARBA00022723"/>
    </source>
</evidence>
<dbReference type="PANTHER" id="PTHR11820">
    <property type="entry name" value="ACYLPYRUVASE"/>
    <property type="match status" value="1"/>
</dbReference>
<dbReference type="Proteomes" id="UP001595907">
    <property type="component" value="Unassembled WGS sequence"/>
</dbReference>
<dbReference type="Pfam" id="PF01557">
    <property type="entry name" value="FAA_hydrolase"/>
    <property type="match status" value="1"/>
</dbReference>
<protein>
    <submittedName>
        <fullName evidence="3">Fumarylacetoacetate hydrolase family protein</fullName>
    </submittedName>
</protein>
<feature type="domain" description="Fumarylacetoacetase-like C-terminal" evidence="2">
    <location>
        <begin position="2"/>
        <end position="189"/>
    </location>
</feature>
<keyword evidence="3" id="KW-0378">Hydrolase</keyword>
<keyword evidence="1" id="KW-0479">Metal-binding</keyword>
<dbReference type="SUPFAM" id="SSF56529">
    <property type="entry name" value="FAH"/>
    <property type="match status" value="1"/>
</dbReference>
<gene>
    <name evidence="3" type="ORF">ACFOWM_04590</name>
</gene>
<evidence type="ECO:0000313" key="4">
    <source>
        <dbReference type="Proteomes" id="UP001595907"/>
    </source>
</evidence>
<comment type="caution">
    <text evidence="3">The sequence shown here is derived from an EMBL/GenBank/DDBJ whole genome shotgun (WGS) entry which is preliminary data.</text>
</comment>
<evidence type="ECO:0000313" key="3">
    <source>
        <dbReference type="EMBL" id="MFC4262139.1"/>
    </source>
</evidence>
<dbReference type="EMBL" id="JBHSCZ010000001">
    <property type="protein sequence ID" value="MFC4262139.1"/>
    <property type="molecule type" value="Genomic_DNA"/>
</dbReference>
<sequence length="203" mass="22694">MKIICIGRNYVEHAKELGNDVPDEPVIFMKPKNALLQGHTPFYYPEFTNELHYECELVLRVCKNGKFIAERQANDYYNAITLGIDFTARDIQDELKKKGLPWEKAKAFDNSAVVGKMIDITPGFNKKGIKFSFKKNGEVVQNGNSDDMIFGFNSIIAHISNYFSLNIGDLIFTGTPAGVGECVVGDELEAFLGTEKLLSLTVK</sequence>
<accession>A0ABV8QT92</accession>
<dbReference type="InterPro" id="IPR011234">
    <property type="entry name" value="Fumarylacetoacetase-like_C"/>
</dbReference>
<keyword evidence="4" id="KW-1185">Reference proteome</keyword>
<evidence type="ECO:0000259" key="2">
    <source>
        <dbReference type="Pfam" id="PF01557"/>
    </source>
</evidence>
<dbReference type="GO" id="GO:0016787">
    <property type="term" value="F:hydrolase activity"/>
    <property type="evidence" value="ECO:0007669"/>
    <property type="project" value="UniProtKB-KW"/>
</dbReference>
<dbReference type="Gene3D" id="3.90.850.10">
    <property type="entry name" value="Fumarylacetoacetase-like, C-terminal domain"/>
    <property type="match status" value="1"/>
</dbReference>
<dbReference type="RefSeq" id="WP_379707500.1">
    <property type="nucleotide sequence ID" value="NZ_JBHSCZ010000001.1"/>
</dbReference>
<dbReference type="InterPro" id="IPR036663">
    <property type="entry name" value="Fumarylacetoacetase_C_sf"/>
</dbReference>
<organism evidence="3 4">
    <name type="scientific">Ferruginibacter yonginensis</name>
    <dbReference type="NCBI Taxonomy" id="1310416"/>
    <lineage>
        <taxon>Bacteria</taxon>
        <taxon>Pseudomonadati</taxon>
        <taxon>Bacteroidota</taxon>
        <taxon>Chitinophagia</taxon>
        <taxon>Chitinophagales</taxon>
        <taxon>Chitinophagaceae</taxon>
        <taxon>Ferruginibacter</taxon>
    </lineage>
</organism>
<name>A0ABV8QT92_9BACT</name>
<proteinExistence type="predicted"/>
<dbReference type="PANTHER" id="PTHR11820:SF7">
    <property type="entry name" value="ACYLPYRUVASE FAHD1, MITOCHONDRIAL"/>
    <property type="match status" value="1"/>
</dbReference>